<accession>A0AA95MP12</accession>
<reference evidence="5" key="1">
    <citation type="submission" date="2023-05" db="EMBL/GenBank/DDBJ databases">
        <title>Comparative genomics of Bacillaceae isolates and their secondary metabolite potential.</title>
        <authorList>
            <person name="Song L."/>
            <person name="Nielsen L.J."/>
            <person name="Mohite O."/>
            <person name="Xu X."/>
            <person name="Weber T."/>
            <person name="Kovacs A.T."/>
        </authorList>
    </citation>
    <scope>NUCLEOTIDE SEQUENCE</scope>
    <source>
        <strain evidence="5">XLM17</strain>
    </source>
</reference>
<dbReference type="SMART" id="SM00419">
    <property type="entry name" value="HTH_CRP"/>
    <property type="match status" value="1"/>
</dbReference>
<dbReference type="GO" id="GO:0006355">
    <property type="term" value="P:regulation of DNA-templated transcription"/>
    <property type="evidence" value="ECO:0007669"/>
    <property type="project" value="InterPro"/>
</dbReference>
<sequence length="392" mass="42509">MQRGTFEFMKSVNKTTILNKIRLSGSISRADIARETGITPPTVSSIVKELIRENLVMESHLGQSIGGRKPTLLQLKEDGYYVIGLDAGSKTIKGIISDLVGHIHSRVEVEIHPNITKGEFLTSLSAVVEQLLRGFNQHIDKILGIGVAMHGVIDRETGTSLSSVNSGLINVPIKQTLEEKFVLPVLVENNSRAMTLGEYWFGNDESAVKCFAVINIGRGVGSGLIVDNKLIHGAQGVNGEIGHVSISLGGERCSCGNIGCLETFVTGDAIVLSAKRSISNAPENLTAEEVYRLAKQEKQEYIQVLEETGKFIGVGIVNFIHTVNPNKIVLSGGVMKSKEFLLPSIQQAISERVLIDKLREETVIEVSKLGDDITVLGAAALLLNELFYCYTV</sequence>
<dbReference type="InterPro" id="IPR036388">
    <property type="entry name" value="WH-like_DNA-bd_sf"/>
</dbReference>
<name>A0AA95MP12_9BACI</name>
<evidence type="ECO:0000256" key="2">
    <source>
        <dbReference type="ARBA" id="ARBA00006479"/>
    </source>
</evidence>
<dbReference type="Pfam" id="PF00480">
    <property type="entry name" value="ROK"/>
    <property type="match status" value="1"/>
</dbReference>
<proteinExistence type="inferred from homology"/>
<dbReference type="Pfam" id="PF13412">
    <property type="entry name" value="HTH_24"/>
    <property type="match status" value="1"/>
</dbReference>
<dbReference type="InterPro" id="IPR043129">
    <property type="entry name" value="ATPase_NBD"/>
</dbReference>
<dbReference type="AlphaFoldDB" id="A0AA95MP12"/>
<keyword evidence="3" id="KW-0859">Xylose metabolism</keyword>
<comment type="similarity">
    <text evidence="2">Belongs to the ROK (NagC/XylR) family.</text>
</comment>
<dbReference type="InterPro" id="IPR036390">
    <property type="entry name" value="WH_DNA-bd_sf"/>
</dbReference>
<dbReference type="GO" id="GO:0042732">
    <property type="term" value="P:D-xylose metabolic process"/>
    <property type="evidence" value="ECO:0007669"/>
    <property type="project" value="UniProtKB-KW"/>
</dbReference>
<feature type="domain" description="HTH crp-type" evidence="4">
    <location>
        <begin position="19"/>
        <end position="74"/>
    </location>
</feature>
<dbReference type="Gene3D" id="1.10.10.10">
    <property type="entry name" value="Winged helix-like DNA-binding domain superfamily/Winged helix DNA-binding domain"/>
    <property type="match status" value="1"/>
</dbReference>
<evidence type="ECO:0000313" key="5">
    <source>
        <dbReference type="EMBL" id="WHY85689.1"/>
    </source>
</evidence>
<keyword evidence="6" id="KW-1185">Reference proteome</keyword>
<organism evidence="5 6">
    <name type="scientific">Neobacillus novalis</name>
    <dbReference type="NCBI Taxonomy" id="220687"/>
    <lineage>
        <taxon>Bacteria</taxon>
        <taxon>Bacillati</taxon>
        <taxon>Bacillota</taxon>
        <taxon>Bacilli</taxon>
        <taxon>Bacillales</taxon>
        <taxon>Bacillaceae</taxon>
        <taxon>Neobacillus</taxon>
    </lineage>
</organism>
<evidence type="ECO:0000256" key="3">
    <source>
        <dbReference type="ARBA" id="ARBA00022629"/>
    </source>
</evidence>
<dbReference type="GO" id="GO:0003677">
    <property type="term" value="F:DNA binding"/>
    <property type="evidence" value="ECO:0007669"/>
    <property type="project" value="InterPro"/>
</dbReference>
<comment type="function">
    <text evidence="1">Transcriptional repressor of xylose-utilizing enzymes.</text>
</comment>
<dbReference type="InterPro" id="IPR049874">
    <property type="entry name" value="ROK_cs"/>
</dbReference>
<protein>
    <submittedName>
        <fullName evidence="5">ROK family transcriptional regulator</fullName>
    </submittedName>
</protein>
<gene>
    <name evidence="5" type="ORF">QNH39_24285</name>
</gene>
<dbReference type="Proteomes" id="UP001178288">
    <property type="component" value="Chromosome"/>
</dbReference>
<keyword evidence="3" id="KW-0119">Carbohydrate metabolism</keyword>
<evidence type="ECO:0000259" key="4">
    <source>
        <dbReference type="SMART" id="SM00419"/>
    </source>
</evidence>
<dbReference type="RefSeq" id="WP_066092542.1">
    <property type="nucleotide sequence ID" value="NZ_CP126114.1"/>
</dbReference>
<dbReference type="EMBL" id="CP126114">
    <property type="protein sequence ID" value="WHY85689.1"/>
    <property type="molecule type" value="Genomic_DNA"/>
</dbReference>
<dbReference type="PROSITE" id="PS01125">
    <property type="entry name" value="ROK"/>
    <property type="match status" value="1"/>
</dbReference>
<dbReference type="PANTHER" id="PTHR18964:SF149">
    <property type="entry name" value="BIFUNCTIONAL UDP-N-ACETYLGLUCOSAMINE 2-EPIMERASE_N-ACETYLMANNOSAMINE KINASE"/>
    <property type="match status" value="1"/>
</dbReference>
<dbReference type="SUPFAM" id="SSF46785">
    <property type="entry name" value="Winged helix' DNA-binding domain"/>
    <property type="match status" value="1"/>
</dbReference>
<dbReference type="Gene3D" id="3.30.420.40">
    <property type="match status" value="2"/>
</dbReference>
<dbReference type="InterPro" id="IPR000600">
    <property type="entry name" value="ROK"/>
</dbReference>
<dbReference type="PANTHER" id="PTHR18964">
    <property type="entry name" value="ROK (REPRESSOR, ORF, KINASE) FAMILY"/>
    <property type="match status" value="1"/>
</dbReference>
<evidence type="ECO:0000313" key="6">
    <source>
        <dbReference type="Proteomes" id="UP001178288"/>
    </source>
</evidence>
<evidence type="ECO:0000256" key="1">
    <source>
        <dbReference type="ARBA" id="ARBA00002486"/>
    </source>
</evidence>
<dbReference type="InterPro" id="IPR012318">
    <property type="entry name" value="HTH_CRP"/>
</dbReference>
<dbReference type="KEGG" id="nnv:QNH39_24285"/>
<dbReference type="SUPFAM" id="SSF53067">
    <property type="entry name" value="Actin-like ATPase domain"/>
    <property type="match status" value="1"/>
</dbReference>